<dbReference type="EMBL" id="JBEHCU010005218">
    <property type="protein sequence ID" value="KAL1400525.1"/>
    <property type="molecule type" value="Genomic_DNA"/>
</dbReference>
<dbReference type="InterPro" id="IPR036682">
    <property type="entry name" value="OS_D_A10/PebIII_sf"/>
</dbReference>
<evidence type="ECO:0000313" key="3">
    <source>
        <dbReference type="Proteomes" id="UP001562425"/>
    </source>
</evidence>
<comment type="caution">
    <text evidence="2">The sequence shown here is derived from an EMBL/GenBank/DDBJ whole genome shotgun (WGS) entry which is preliminary data.</text>
</comment>
<proteinExistence type="predicted"/>
<gene>
    <name evidence="2" type="ORF">pipiens_007358</name>
</gene>
<evidence type="ECO:0000256" key="1">
    <source>
        <dbReference type="SAM" id="MobiDB-lite"/>
    </source>
</evidence>
<dbReference type="Gene3D" id="1.10.2080.10">
    <property type="entry name" value="Insect odorant-binding protein A10/Ejaculatory bulb-specific protein 3"/>
    <property type="match status" value="1"/>
</dbReference>
<name>A0ABD1DL97_CULPP</name>
<sequence length="157" mass="17683">MSLFSQSNPIQVTTKMSSHQQQQQQRRRRRTPVYCDQLSSWLLLAVFAVSAVLLCCCVTTAQAQPQTPPTKSQVSDEALDKALSDKRYLMRQLKCALGEVPCDPVGKRLKESLAPFVLRGACPQCTATEMNQIKKTLAHLQRNFPQEWNKLVQTYAG</sequence>
<feature type="region of interest" description="Disordered" evidence="1">
    <location>
        <begin position="1"/>
        <end position="26"/>
    </location>
</feature>
<feature type="compositionally biased region" description="Polar residues" evidence="1">
    <location>
        <begin position="1"/>
        <end position="19"/>
    </location>
</feature>
<organism evidence="2 3">
    <name type="scientific">Culex pipiens pipiens</name>
    <name type="common">Northern house mosquito</name>
    <dbReference type="NCBI Taxonomy" id="38569"/>
    <lineage>
        <taxon>Eukaryota</taxon>
        <taxon>Metazoa</taxon>
        <taxon>Ecdysozoa</taxon>
        <taxon>Arthropoda</taxon>
        <taxon>Hexapoda</taxon>
        <taxon>Insecta</taxon>
        <taxon>Pterygota</taxon>
        <taxon>Neoptera</taxon>
        <taxon>Endopterygota</taxon>
        <taxon>Diptera</taxon>
        <taxon>Nematocera</taxon>
        <taxon>Culicoidea</taxon>
        <taxon>Culicidae</taxon>
        <taxon>Culicinae</taxon>
        <taxon>Culicini</taxon>
        <taxon>Culex</taxon>
        <taxon>Culex</taxon>
    </lineage>
</organism>
<dbReference type="PANTHER" id="PTHR11257">
    <property type="entry name" value="CHEMOSENSORY PROTEIN-RELATED"/>
    <property type="match status" value="1"/>
</dbReference>
<reference evidence="2 3" key="1">
    <citation type="submission" date="2024-05" db="EMBL/GenBank/DDBJ databases">
        <title>Culex pipiens pipiens assembly and annotation.</title>
        <authorList>
            <person name="Alout H."/>
            <person name="Durand T."/>
        </authorList>
    </citation>
    <scope>NUCLEOTIDE SEQUENCE [LARGE SCALE GENOMIC DNA]</scope>
    <source>
        <strain evidence="2">HA-2024</strain>
        <tissue evidence="2">Whole body</tissue>
    </source>
</reference>
<dbReference type="PANTHER" id="PTHR11257:SF11">
    <property type="entry name" value="CHEMOSENSORY PROTEIN 17"/>
    <property type="match status" value="1"/>
</dbReference>
<evidence type="ECO:0000313" key="2">
    <source>
        <dbReference type="EMBL" id="KAL1400525.1"/>
    </source>
</evidence>
<dbReference type="Proteomes" id="UP001562425">
    <property type="component" value="Unassembled WGS sequence"/>
</dbReference>
<keyword evidence="3" id="KW-1185">Reference proteome</keyword>
<dbReference type="AlphaFoldDB" id="A0ABD1DL97"/>
<dbReference type="InterPro" id="IPR005055">
    <property type="entry name" value="A10/PebIII"/>
</dbReference>
<dbReference type="Pfam" id="PF03392">
    <property type="entry name" value="OS-D"/>
    <property type="match status" value="1"/>
</dbReference>
<protein>
    <submittedName>
        <fullName evidence="2">Uncharacterized protein</fullName>
    </submittedName>
</protein>
<accession>A0ABD1DL97</accession>
<dbReference type="SUPFAM" id="SSF100910">
    <property type="entry name" value="Chemosensory protein Csp2"/>
    <property type="match status" value="1"/>
</dbReference>